<dbReference type="PANTHER" id="PTHR30203:SF24">
    <property type="entry name" value="BLR4935 PROTEIN"/>
    <property type="match status" value="1"/>
</dbReference>
<name>A0A9J7BRV6_9BACT</name>
<dbReference type="Gene3D" id="1.20.1600.10">
    <property type="entry name" value="Outer membrane efflux proteins (OEP)"/>
    <property type="match status" value="1"/>
</dbReference>
<dbReference type="Proteomes" id="UP001059380">
    <property type="component" value="Chromosome"/>
</dbReference>
<organism evidence="2 3">
    <name type="scientific">Occallatibacter riparius</name>
    <dbReference type="NCBI Taxonomy" id="1002689"/>
    <lineage>
        <taxon>Bacteria</taxon>
        <taxon>Pseudomonadati</taxon>
        <taxon>Acidobacteriota</taxon>
        <taxon>Terriglobia</taxon>
        <taxon>Terriglobales</taxon>
        <taxon>Acidobacteriaceae</taxon>
        <taxon>Occallatibacter</taxon>
    </lineage>
</organism>
<keyword evidence="3" id="KW-1185">Reference proteome</keyword>
<evidence type="ECO:0000313" key="3">
    <source>
        <dbReference type="Proteomes" id="UP001059380"/>
    </source>
</evidence>
<dbReference type="InterPro" id="IPR010131">
    <property type="entry name" value="MdtP/NodT-like"/>
</dbReference>
<proteinExistence type="inferred from homology"/>
<sequence>MSIDEALAIAEQNSPLLKQSQAQIEAGQGRVEAARAYSNPTVQVLAGHQAGLDVPTPGVPGLLQHYSASQPIEIPAERQARIRAARLAMSADKDLLLAVRLGVMANVKRAFYDVIRRKEQLANAEGNLALVTDLRRRVGVEVKVGEKGKLELTRAEAEMSRARAVVKSAEVELAAARAVLKAVLGMPVSESPEPSGSFSPQITLPALEQLRQSVLANHPALSEAQTRTEEARAIVQDERARRIPTPQLYGEYEHQPDLSFFRMGVNIDIPVWNRRRGQIREAAANVARSTSAERQTQLELVAALERAYSQYEISSDQVESLQAGSLREAEAAVEAARAAYKFGERGIVEVLDAQRVLQGVRTDLLDARYAQQSALIDLEELGATHP</sequence>
<evidence type="ECO:0000313" key="2">
    <source>
        <dbReference type="EMBL" id="UWZ85400.1"/>
    </source>
</evidence>
<dbReference type="PANTHER" id="PTHR30203">
    <property type="entry name" value="OUTER MEMBRANE CATION EFFLUX PROTEIN"/>
    <property type="match status" value="1"/>
</dbReference>
<dbReference type="InterPro" id="IPR003423">
    <property type="entry name" value="OMP_efflux"/>
</dbReference>
<gene>
    <name evidence="2" type="ORF">MOP44_05535</name>
</gene>
<dbReference type="GO" id="GO:0015562">
    <property type="term" value="F:efflux transmembrane transporter activity"/>
    <property type="evidence" value="ECO:0007669"/>
    <property type="project" value="InterPro"/>
</dbReference>
<dbReference type="RefSeq" id="WP_260794918.1">
    <property type="nucleotide sequence ID" value="NZ_CP093313.1"/>
</dbReference>
<reference evidence="2" key="1">
    <citation type="submission" date="2021-04" db="EMBL/GenBank/DDBJ databases">
        <title>Phylogenetic analysis of Acidobacteriaceae.</title>
        <authorList>
            <person name="Qiu L."/>
            <person name="Zhang Q."/>
        </authorList>
    </citation>
    <scope>NUCLEOTIDE SEQUENCE</scope>
    <source>
        <strain evidence="2">DSM 25168</strain>
    </source>
</reference>
<evidence type="ECO:0000256" key="1">
    <source>
        <dbReference type="ARBA" id="ARBA00007613"/>
    </source>
</evidence>
<comment type="similarity">
    <text evidence="1">Belongs to the outer membrane factor (OMF) (TC 1.B.17) family.</text>
</comment>
<dbReference type="EMBL" id="CP093313">
    <property type="protein sequence ID" value="UWZ85400.1"/>
    <property type="molecule type" value="Genomic_DNA"/>
</dbReference>
<protein>
    <submittedName>
        <fullName evidence="2">TolC family protein</fullName>
    </submittedName>
</protein>
<dbReference type="AlphaFoldDB" id="A0A9J7BRV6"/>
<dbReference type="KEGG" id="orp:MOP44_05535"/>
<accession>A0A9J7BRV6</accession>
<dbReference type="Pfam" id="PF02321">
    <property type="entry name" value="OEP"/>
    <property type="match status" value="2"/>
</dbReference>
<dbReference type="SUPFAM" id="SSF56954">
    <property type="entry name" value="Outer membrane efflux proteins (OEP)"/>
    <property type="match status" value="1"/>
</dbReference>